<feature type="domain" description="KH type-2" evidence="4">
    <location>
        <begin position="367"/>
        <end position="439"/>
    </location>
</feature>
<accession>A0A9K3KBK6</accession>
<sequence length="465" mass="52470">MSFLRKMSHAMQQFVPQYSSHHHIRSLQSFAPCELLVKRQMSSVIPTSPRDDAARQARIRETRSHQSPSEIRNNGQRSVQQQQEQQQQLRTRLDVAIVGAPNAGKSQLLNVLTQSPVAAVSRKRHTTRSDILGARTVGNTQLVFKDTPGFLRLENAKEERLDRDLIATAAAELEDVDFTLLVVDAARTLTDNYRQALVQLMIGALNSRGRIEEEDDEDDDDDDDTILDEEGKKYRNNSSNISPRHITNGPKFAIVLNKTDLVHPKSSLLDLAMDVGNMADLCLKDQFENDLKRSLDFDAKMELSPIVFYISALKEEGIDDILDHLTSLATPCRSWAVPPGESTNLTPLEQVQEIIREKIYRSCHREVPHSVRQINRLFRKVESGLVIHQDLVVFTKSHQRLVQGTGGRTLQRIQESAQKDLEKVFGCSVALQLHVKLTKSKNRLDTMGGDDVFRSSEQISQTVVP</sequence>
<feature type="compositionally biased region" description="Acidic residues" evidence="2">
    <location>
        <begin position="212"/>
        <end position="228"/>
    </location>
</feature>
<dbReference type="PANTHER" id="PTHR42698:SF1">
    <property type="entry name" value="GTPASE ERA, MITOCHONDRIAL"/>
    <property type="match status" value="1"/>
</dbReference>
<name>A0A9K3KBK6_9STRA</name>
<dbReference type="NCBIfam" id="TIGR00231">
    <property type="entry name" value="small_GTP"/>
    <property type="match status" value="1"/>
</dbReference>
<dbReference type="Pfam" id="PF01926">
    <property type="entry name" value="MMR_HSR1"/>
    <property type="match status" value="1"/>
</dbReference>
<gene>
    <name evidence="5" type="ORF">IV203_024213</name>
</gene>
<keyword evidence="6" id="KW-1185">Reference proteome</keyword>
<feature type="compositionally biased region" description="Basic and acidic residues" evidence="2">
    <location>
        <begin position="49"/>
        <end position="64"/>
    </location>
</feature>
<organism evidence="5 6">
    <name type="scientific">Nitzschia inconspicua</name>
    <dbReference type="NCBI Taxonomy" id="303405"/>
    <lineage>
        <taxon>Eukaryota</taxon>
        <taxon>Sar</taxon>
        <taxon>Stramenopiles</taxon>
        <taxon>Ochrophyta</taxon>
        <taxon>Bacillariophyta</taxon>
        <taxon>Bacillariophyceae</taxon>
        <taxon>Bacillariophycidae</taxon>
        <taxon>Bacillariales</taxon>
        <taxon>Bacillariaceae</taxon>
        <taxon>Nitzschia</taxon>
    </lineage>
</organism>
<dbReference type="InterPro" id="IPR004044">
    <property type="entry name" value="KH_dom_type_2"/>
</dbReference>
<feature type="region of interest" description="Disordered" evidence="2">
    <location>
        <begin position="44"/>
        <end position="86"/>
    </location>
</feature>
<feature type="region of interest" description="Disordered" evidence="2">
    <location>
        <begin position="210"/>
        <end position="241"/>
    </location>
</feature>
<dbReference type="GO" id="GO:0005525">
    <property type="term" value="F:GTP binding"/>
    <property type="evidence" value="ECO:0007669"/>
    <property type="project" value="InterPro"/>
</dbReference>
<dbReference type="EMBL" id="JAGRRH010000027">
    <property type="protein sequence ID" value="KAG7340670.1"/>
    <property type="molecule type" value="Genomic_DNA"/>
</dbReference>
<reference evidence="5" key="2">
    <citation type="submission" date="2021-04" db="EMBL/GenBank/DDBJ databases">
        <authorList>
            <person name="Podell S."/>
        </authorList>
    </citation>
    <scope>NUCLEOTIDE SEQUENCE</scope>
    <source>
        <strain evidence="5">Hildebrandi</strain>
    </source>
</reference>
<dbReference type="Pfam" id="PF07650">
    <property type="entry name" value="KH_2"/>
    <property type="match status" value="1"/>
</dbReference>
<dbReference type="GO" id="GO:0043024">
    <property type="term" value="F:ribosomal small subunit binding"/>
    <property type="evidence" value="ECO:0007669"/>
    <property type="project" value="TreeGrafter"/>
</dbReference>
<dbReference type="Proteomes" id="UP000693970">
    <property type="component" value="Unassembled WGS sequence"/>
</dbReference>
<dbReference type="InterPro" id="IPR005662">
    <property type="entry name" value="GTPase_Era-like"/>
</dbReference>
<reference evidence="5" key="1">
    <citation type="journal article" date="2021" name="Sci. Rep.">
        <title>Diploid genomic architecture of Nitzschia inconspicua, an elite biomass production diatom.</title>
        <authorList>
            <person name="Oliver A."/>
            <person name="Podell S."/>
            <person name="Pinowska A."/>
            <person name="Traller J.C."/>
            <person name="Smith S.R."/>
            <person name="McClure R."/>
            <person name="Beliaev A."/>
            <person name="Bohutskyi P."/>
            <person name="Hill E.A."/>
            <person name="Rabines A."/>
            <person name="Zheng H."/>
            <person name="Allen L.Z."/>
            <person name="Kuo A."/>
            <person name="Grigoriev I.V."/>
            <person name="Allen A.E."/>
            <person name="Hazlebeck D."/>
            <person name="Allen E.E."/>
        </authorList>
    </citation>
    <scope>NUCLEOTIDE SEQUENCE</scope>
    <source>
        <strain evidence="5">Hildebrandi</strain>
    </source>
</reference>
<dbReference type="AlphaFoldDB" id="A0A9K3KBK6"/>
<dbReference type="GO" id="GO:0019843">
    <property type="term" value="F:rRNA binding"/>
    <property type="evidence" value="ECO:0007669"/>
    <property type="project" value="TreeGrafter"/>
</dbReference>
<feature type="domain" description="G" evidence="3">
    <location>
        <begin position="94"/>
        <end position="194"/>
    </location>
</feature>
<dbReference type="CDD" id="cd22534">
    <property type="entry name" value="KH-II_Era"/>
    <property type="match status" value="1"/>
</dbReference>
<protein>
    <submittedName>
        <fullName evidence="5">GTP-binding protein Era</fullName>
    </submittedName>
</protein>
<dbReference type="InterPro" id="IPR006073">
    <property type="entry name" value="GTP-bd"/>
</dbReference>
<proteinExistence type="inferred from homology"/>
<evidence type="ECO:0000259" key="4">
    <source>
        <dbReference type="Pfam" id="PF07650"/>
    </source>
</evidence>
<dbReference type="PANTHER" id="PTHR42698">
    <property type="entry name" value="GTPASE ERA"/>
    <property type="match status" value="1"/>
</dbReference>
<feature type="compositionally biased region" description="Polar residues" evidence="2">
    <location>
        <begin position="65"/>
        <end position="79"/>
    </location>
</feature>
<dbReference type="InterPro" id="IPR005225">
    <property type="entry name" value="Small_GTP-bd"/>
</dbReference>
<dbReference type="OrthoDB" id="8954335at2759"/>
<evidence type="ECO:0000256" key="2">
    <source>
        <dbReference type="SAM" id="MobiDB-lite"/>
    </source>
</evidence>
<evidence type="ECO:0000256" key="1">
    <source>
        <dbReference type="ARBA" id="ARBA00007921"/>
    </source>
</evidence>
<dbReference type="GO" id="GO:0000028">
    <property type="term" value="P:ribosomal small subunit assembly"/>
    <property type="evidence" value="ECO:0007669"/>
    <property type="project" value="TreeGrafter"/>
</dbReference>
<evidence type="ECO:0000313" key="5">
    <source>
        <dbReference type="EMBL" id="KAG7340670.1"/>
    </source>
</evidence>
<evidence type="ECO:0000313" key="6">
    <source>
        <dbReference type="Proteomes" id="UP000693970"/>
    </source>
</evidence>
<comment type="caution">
    <text evidence="5">The sequence shown here is derived from an EMBL/GenBank/DDBJ whole genome shotgun (WGS) entry which is preliminary data.</text>
</comment>
<dbReference type="HAMAP" id="MF_00367">
    <property type="entry name" value="GTPase_Era"/>
    <property type="match status" value="1"/>
</dbReference>
<evidence type="ECO:0000259" key="3">
    <source>
        <dbReference type="Pfam" id="PF01926"/>
    </source>
</evidence>
<comment type="similarity">
    <text evidence="1">Belongs to the TRAFAC class TrmE-Era-EngA-EngB-Septin-like GTPase superfamily. Era GTPase family.</text>
</comment>